<evidence type="ECO:0000313" key="5">
    <source>
        <dbReference type="Proteomes" id="UP000733379"/>
    </source>
</evidence>
<feature type="domain" description="Xaa-Pro dipeptidyl-peptidase C-terminal" evidence="2">
    <location>
        <begin position="299"/>
        <end position="521"/>
    </location>
</feature>
<organism evidence="3 5">
    <name type="scientific">Nocardia albiluteola</name>
    <dbReference type="NCBI Taxonomy" id="2842303"/>
    <lineage>
        <taxon>Bacteria</taxon>
        <taxon>Bacillati</taxon>
        <taxon>Actinomycetota</taxon>
        <taxon>Actinomycetes</taxon>
        <taxon>Mycobacteriales</taxon>
        <taxon>Nocardiaceae</taxon>
        <taxon>Nocardia</taxon>
    </lineage>
</organism>
<keyword evidence="1 3" id="KW-0378">Hydrolase</keyword>
<dbReference type="RefSeq" id="WP_215917498.1">
    <property type="nucleotide sequence ID" value="NZ_JAHKNI010000004.1"/>
</dbReference>
<gene>
    <name evidence="3" type="ORF">KO481_13730</name>
    <name evidence="4" type="ORF">KO481_29180</name>
</gene>
<dbReference type="InterPro" id="IPR029058">
    <property type="entry name" value="AB_hydrolase_fold"/>
</dbReference>
<dbReference type="InterPro" id="IPR008979">
    <property type="entry name" value="Galactose-bd-like_sf"/>
</dbReference>
<evidence type="ECO:0000256" key="1">
    <source>
        <dbReference type="ARBA" id="ARBA00022801"/>
    </source>
</evidence>
<dbReference type="GO" id="GO:0016787">
    <property type="term" value="F:hydrolase activity"/>
    <property type="evidence" value="ECO:0007669"/>
    <property type="project" value="UniProtKB-KW"/>
</dbReference>
<accession>A0ABS6B012</accession>
<dbReference type="Gene3D" id="3.40.50.1820">
    <property type="entry name" value="alpha/beta hydrolase"/>
    <property type="match status" value="1"/>
</dbReference>
<dbReference type="Proteomes" id="UP000733379">
    <property type="component" value="Unassembled WGS sequence"/>
</dbReference>
<dbReference type="SUPFAM" id="SSF49785">
    <property type="entry name" value="Galactose-binding domain-like"/>
    <property type="match status" value="1"/>
</dbReference>
<dbReference type="Gene3D" id="1.10.3020.10">
    <property type="entry name" value="alpha-amino acid ester hydrolase ( Helical cap domain)"/>
    <property type="match status" value="1"/>
</dbReference>
<dbReference type="SMART" id="SM00939">
    <property type="entry name" value="PepX_C"/>
    <property type="match status" value="1"/>
</dbReference>
<reference evidence="3 5" key="1">
    <citation type="submission" date="2021-06" db="EMBL/GenBank/DDBJ databases">
        <title>Actinomycetes sequencing.</title>
        <authorList>
            <person name="Shan Q."/>
        </authorList>
    </citation>
    <scope>NUCLEOTIDE SEQUENCE [LARGE SCALE GENOMIC DNA]</scope>
    <source>
        <strain evidence="3 5">NEAU-G5</strain>
    </source>
</reference>
<dbReference type="EMBL" id="JAHKNI010000004">
    <property type="protein sequence ID" value="MBU3062579.1"/>
    <property type="molecule type" value="Genomic_DNA"/>
</dbReference>
<protein>
    <submittedName>
        <fullName evidence="3">CocE/NonD family hydrolase</fullName>
    </submittedName>
</protein>
<name>A0ABS6B012_9NOCA</name>
<dbReference type="EMBL" id="JAHKNI010000011">
    <property type="protein sequence ID" value="MBU3065587.1"/>
    <property type="molecule type" value="Genomic_DNA"/>
</dbReference>
<proteinExistence type="predicted"/>
<dbReference type="Pfam" id="PF02129">
    <property type="entry name" value="Peptidase_S15"/>
    <property type="match status" value="1"/>
</dbReference>
<dbReference type="InterPro" id="IPR000383">
    <property type="entry name" value="Xaa-Pro-like_dom"/>
</dbReference>
<dbReference type="Gene3D" id="2.60.120.260">
    <property type="entry name" value="Galactose-binding domain-like"/>
    <property type="match status" value="1"/>
</dbReference>
<evidence type="ECO:0000313" key="3">
    <source>
        <dbReference type="EMBL" id="MBU3062579.1"/>
    </source>
</evidence>
<evidence type="ECO:0000313" key="4">
    <source>
        <dbReference type="EMBL" id="MBU3065587.1"/>
    </source>
</evidence>
<sequence>MLGRIVDGLLRMPPATVPEPVVRRDISIPMPDGVTLLADWYRPPGSHPMPVVLIRTPYGRRGLLSELFGPVFARRGLQVVYQSTRGTFGSGGEFRPFLHEKDDGLATAAWLRAQPWCDGRVAMAGASYLGHTQWAIAPYADPPLEAMCLGVTSSDFTDVFYPGGVLALDDMVGWSAQIGRQEDRFATVRAPLRRRRVRAATATLPVGRADVAAIGRRVQFLADVAGNVETPEFWSGTVHRPEDVSTPVSMVAGWYDLFLPGQLRDFRRLRAAGNPARILIGPWSHGDPASFRPMIADQADFLAAHLLGDRAALRRAPVRVHLQRAGHWLDFEEWPPKSVERRIHLPSLGDAPGDAGPDEFTYDPSDPTPSVGGPLLFGKAKQQDNRAVEARPDVLVYTGEPLAADLDVVGEPTATVHVRTERAGADLFVRLCDVDAKGVSRNVTEGILRLRERADGPIEVPLFPTAYRFGRGHRLRVQVAGGAFPRFGRNHGTAEPVADAVAGVRCGFQVFHDRERPSSLMLPILAE</sequence>
<evidence type="ECO:0000259" key="2">
    <source>
        <dbReference type="SMART" id="SM00939"/>
    </source>
</evidence>
<dbReference type="NCBIfam" id="TIGR00976">
    <property type="entry name" value="CocE_NonD"/>
    <property type="match status" value="1"/>
</dbReference>
<dbReference type="Pfam" id="PF08530">
    <property type="entry name" value="PepX_C"/>
    <property type="match status" value="1"/>
</dbReference>
<dbReference type="InterPro" id="IPR005674">
    <property type="entry name" value="CocE/Ser_esterase"/>
</dbReference>
<keyword evidence="5" id="KW-1185">Reference proteome</keyword>
<dbReference type="InterPro" id="IPR013736">
    <property type="entry name" value="Xaa-Pro_dipept_C"/>
</dbReference>
<comment type="caution">
    <text evidence="3">The sequence shown here is derived from an EMBL/GenBank/DDBJ whole genome shotgun (WGS) entry which is preliminary data.</text>
</comment>
<dbReference type="SUPFAM" id="SSF53474">
    <property type="entry name" value="alpha/beta-Hydrolases"/>
    <property type="match status" value="1"/>
</dbReference>